<protein>
    <recommendedName>
        <fullName evidence="4">DUF3945 domain-containing protein</fullName>
    </recommendedName>
</protein>
<dbReference type="KEGG" id="civ:IMZ16_07840"/>
<proteinExistence type="predicted"/>
<gene>
    <name evidence="2" type="ORF">IMZ16_07840</name>
</gene>
<sequence length="145" mass="17047">MFIVLEGRSVKIEFHKPKSDQKETAFVKLNFEEPKTENDNYRFQNFYQNYGVDTQKIVEKSNLIFGKPEYKDNTIKSLEKGNVVKVKFEMNDKVVEGKAVLNPQYKNLNLYDSDMNRINTNKALEGMEQEQKNEKANAREQSIKR</sequence>
<reference evidence="2 3" key="1">
    <citation type="submission" date="2020-10" db="EMBL/GenBank/DDBJ databases">
        <title>Complete genome of Cruoricapor ignavus strain M1214 isolated from the blood culture of a febrile patient.</title>
        <authorList>
            <person name="Guglielmino C.J.D."/>
        </authorList>
    </citation>
    <scope>NUCLEOTIDE SEQUENCE [LARGE SCALE GENOMIC DNA]</scope>
    <source>
        <strain evidence="2 3">M1214</strain>
    </source>
</reference>
<name>A0A7M1T0S3_9FLAO</name>
<evidence type="ECO:0008006" key="4">
    <source>
        <dbReference type="Google" id="ProtNLM"/>
    </source>
</evidence>
<dbReference type="Proteomes" id="UP000593605">
    <property type="component" value="Chromosome"/>
</dbReference>
<feature type="region of interest" description="Disordered" evidence="1">
    <location>
        <begin position="125"/>
        <end position="145"/>
    </location>
</feature>
<dbReference type="EMBL" id="CP063145">
    <property type="protein sequence ID" value="QOR73436.1"/>
    <property type="molecule type" value="Genomic_DNA"/>
</dbReference>
<evidence type="ECO:0000313" key="2">
    <source>
        <dbReference type="EMBL" id="QOR73436.1"/>
    </source>
</evidence>
<dbReference type="RefSeq" id="WP_193439589.1">
    <property type="nucleotide sequence ID" value="NZ_CP063145.1"/>
</dbReference>
<evidence type="ECO:0000313" key="3">
    <source>
        <dbReference type="Proteomes" id="UP000593605"/>
    </source>
</evidence>
<dbReference type="AlphaFoldDB" id="A0A7M1T0S3"/>
<feature type="compositionally biased region" description="Basic and acidic residues" evidence="1">
    <location>
        <begin position="129"/>
        <end position="145"/>
    </location>
</feature>
<accession>A0A7M1T0S3</accession>
<organism evidence="2 3">
    <name type="scientific">Cruoricaptor ignavus</name>
    <dbReference type="NCBI Taxonomy" id="1118202"/>
    <lineage>
        <taxon>Bacteria</taxon>
        <taxon>Pseudomonadati</taxon>
        <taxon>Bacteroidota</taxon>
        <taxon>Flavobacteriia</taxon>
        <taxon>Flavobacteriales</taxon>
        <taxon>Weeksellaceae</taxon>
        <taxon>Cruoricaptor</taxon>
    </lineage>
</organism>
<evidence type="ECO:0000256" key="1">
    <source>
        <dbReference type="SAM" id="MobiDB-lite"/>
    </source>
</evidence>